<evidence type="ECO:0000313" key="3">
    <source>
        <dbReference type="Proteomes" id="UP000004995"/>
    </source>
</evidence>
<organism evidence="2 3">
    <name type="scientific">Setaria italica</name>
    <name type="common">Foxtail millet</name>
    <name type="synonym">Panicum italicum</name>
    <dbReference type="NCBI Taxonomy" id="4555"/>
    <lineage>
        <taxon>Eukaryota</taxon>
        <taxon>Viridiplantae</taxon>
        <taxon>Streptophyta</taxon>
        <taxon>Embryophyta</taxon>
        <taxon>Tracheophyta</taxon>
        <taxon>Spermatophyta</taxon>
        <taxon>Magnoliopsida</taxon>
        <taxon>Liliopsida</taxon>
        <taxon>Poales</taxon>
        <taxon>Poaceae</taxon>
        <taxon>PACMAD clade</taxon>
        <taxon>Panicoideae</taxon>
        <taxon>Panicodae</taxon>
        <taxon>Paniceae</taxon>
        <taxon>Cenchrinae</taxon>
        <taxon>Setaria</taxon>
    </lineage>
</organism>
<dbReference type="EnsemblPlants" id="KQK87794">
    <property type="protein sequence ID" value="KQK87794"/>
    <property type="gene ID" value="SETIT_040047mg"/>
</dbReference>
<name>K4AMA9_SETIT</name>
<dbReference type="EMBL" id="AGNK02005443">
    <property type="status" value="NOT_ANNOTATED_CDS"/>
    <property type="molecule type" value="Genomic_DNA"/>
</dbReference>
<feature type="region of interest" description="Disordered" evidence="1">
    <location>
        <begin position="92"/>
        <end position="119"/>
    </location>
</feature>
<reference evidence="2" key="2">
    <citation type="submission" date="2018-08" db="UniProtKB">
        <authorList>
            <consortium name="EnsemblPlants"/>
        </authorList>
    </citation>
    <scope>IDENTIFICATION</scope>
    <source>
        <strain evidence="2">Yugu1</strain>
    </source>
</reference>
<feature type="compositionally biased region" description="Basic residues" evidence="1">
    <location>
        <begin position="95"/>
        <end position="108"/>
    </location>
</feature>
<evidence type="ECO:0000313" key="2">
    <source>
        <dbReference type="EnsemblPlants" id="KQK87794"/>
    </source>
</evidence>
<proteinExistence type="predicted"/>
<accession>K4AMA9</accession>
<dbReference type="Proteomes" id="UP000004995">
    <property type="component" value="Unassembled WGS sequence"/>
</dbReference>
<dbReference type="InParanoid" id="K4AMA9"/>
<dbReference type="AlphaFoldDB" id="K4AMA9"/>
<dbReference type="Gramene" id="KQK87794">
    <property type="protein sequence ID" value="KQK87794"/>
    <property type="gene ID" value="SETIT_040047mg"/>
</dbReference>
<dbReference type="HOGENOM" id="CLU_1339522_0_0_1"/>
<protein>
    <submittedName>
        <fullName evidence="2">Uncharacterized protein</fullName>
    </submittedName>
</protein>
<sequence>MDLPPCAKLSTMEWSISTHNKRVSSSSTGRSKLLPFLLHRKALPPPSPDDDDTPDLFSDTPALGPLLLLTVLAAGTGHGSAMRMTPASIVTAAAAHRRSDRHRRRRGRPPAEEPDPASSLRQIYDVREGEEEVEVLAAVILAAHRASGSPLGRWRGGGVHWLRFWSLLQREESSETTYSASKALEIVALDIFAKNGWRSNNRLWF</sequence>
<keyword evidence="3" id="KW-1185">Reference proteome</keyword>
<reference evidence="3" key="1">
    <citation type="journal article" date="2012" name="Nat. Biotechnol.">
        <title>Reference genome sequence of the model plant Setaria.</title>
        <authorList>
            <person name="Bennetzen J.L."/>
            <person name="Schmutz J."/>
            <person name="Wang H."/>
            <person name="Percifield R."/>
            <person name="Hawkins J."/>
            <person name="Pontaroli A.C."/>
            <person name="Estep M."/>
            <person name="Feng L."/>
            <person name="Vaughn J.N."/>
            <person name="Grimwood J."/>
            <person name="Jenkins J."/>
            <person name="Barry K."/>
            <person name="Lindquist E."/>
            <person name="Hellsten U."/>
            <person name="Deshpande S."/>
            <person name="Wang X."/>
            <person name="Wu X."/>
            <person name="Mitros T."/>
            <person name="Triplett J."/>
            <person name="Yang X."/>
            <person name="Ye C.Y."/>
            <person name="Mauro-Herrera M."/>
            <person name="Wang L."/>
            <person name="Li P."/>
            <person name="Sharma M."/>
            <person name="Sharma R."/>
            <person name="Ronald P.C."/>
            <person name="Panaud O."/>
            <person name="Kellogg E.A."/>
            <person name="Brutnell T.P."/>
            <person name="Doust A.N."/>
            <person name="Tuskan G.A."/>
            <person name="Rokhsar D."/>
            <person name="Devos K.M."/>
        </authorList>
    </citation>
    <scope>NUCLEOTIDE SEQUENCE [LARGE SCALE GENOMIC DNA]</scope>
    <source>
        <strain evidence="3">cv. Yugu1</strain>
    </source>
</reference>
<evidence type="ECO:0000256" key="1">
    <source>
        <dbReference type="SAM" id="MobiDB-lite"/>
    </source>
</evidence>